<dbReference type="AlphaFoldDB" id="A0A9C7QQN9"/>
<dbReference type="Gene3D" id="3.40.630.30">
    <property type="match status" value="1"/>
</dbReference>
<evidence type="ECO:0000259" key="3">
    <source>
        <dbReference type="PROSITE" id="PS51186"/>
    </source>
</evidence>
<keyword evidence="2" id="KW-0012">Acyltransferase</keyword>
<dbReference type="EMBL" id="DACYAJ020000051">
    <property type="protein sequence ID" value="HCD1258238.1"/>
    <property type="molecule type" value="Genomic_DNA"/>
</dbReference>
<evidence type="ECO:0000313" key="5">
    <source>
        <dbReference type="Proteomes" id="UP000862426"/>
    </source>
</evidence>
<feature type="domain" description="N-acetyltransferase" evidence="3">
    <location>
        <begin position="25"/>
        <end position="175"/>
    </location>
</feature>
<dbReference type="InterPro" id="IPR016181">
    <property type="entry name" value="Acyl_CoA_acyltransferase"/>
</dbReference>
<reference evidence="4" key="2">
    <citation type="submission" date="2022-05" db="EMBL/GenBank/DDBJ databases">
        <authorList>
            <consortium name="NCBI Pathogen Detection Project"/>
        </authorList>
    </citation>
    <scope>NUCLEOTIDE SEQUENCE</scope>
    <source>
        <strain evidence="4">CAV1698</strain>
    </source>
</reference>
<protein>
    <submittedName>
        <fullName evidence="4">GNAT family N-acetyltransferase</fullName>
    </submittedName>
</protein>
<dbReference type="PANTHER" id="PTHR43877">
    <property type="entry name" value="AMINOALKYLPHOSPHONATE N-ACETYLTRANSFERASE-RELATED-RELATED"/>
    <property type="match status" value="1"/>
</dbReference>
<evidence type="ECO:0000256" key="2">
    <source>
        <dbReference type="ARBA" id="ARBA00023315"/>
    </source>
</evidence>
<dbReference type="PROSITE" id="PS51186">
    <property type="entry name" value="GNAT"/>
    <property type="match status" value="1"/>
</dbReference>
<comment type="caution">
    <text evidence="4">The sequence shown here is derived from an EMBL/GenBank/DDBJ whole genome shotgun (WGS) entry which is preliminary data.</text>
</comment>
<dbReference type="Proteomes" id="UP000862426">
    <property type="component" value="Unassembled WGS sequence"/>
</dbReference>
<dbReference type="CDD" id="cd04301">
    <property type="entry name" value="NAT_SF"/>
    <property type="match status" value="1"/>
</dbReference>
<name>A0A9C7QQN9_CITAM</name>
<evidence type="ECO:0000313" key="4">
    <source>
        <dbReference type="EMBL" id="HCD1258238.1"/>
    </source>
</evidence>
<organism evidence="4 5">
    <name type="scientific">Citrobacter amalonaticus</name>
    <dbReference type="NCBI Taxonomy" id="35703"/>
    <lineage>
        <taxon>Bacteria</taxon>
        <taxon>Pseudomonadati</taxon>
        <taxon>Pseudomonadota</taxon>
        <taxon>Gammaproteobacteria</taxon>
        <taxon>Enterobacterales</taxon>
        <taxon>Enterobacteriaceae</taxon>
        <taxon>Citrobacter</taxon>
    </lineage>
</organism>
<keyword evidence="1" id="KW-0808">Transferase</keyword>
<gene>
    <name evidence="4" type="ORF">JD854_RS24690</name>
</gene>
<dbReference type="InterPro" id="IPR000182">
    <property type="entry name" value="GNAT_dom"/>
</dbReference>
<proteinExistence type="predicted"/>
<dbReference type="GO" id="GO:0016747">
    <property type="term" value="F:acyltransferase activity, transferring groups other than amino-acyl groups"/>
    <property type="evidence" value="ECO:0007669"/>
    <property type="project" value="InterPro"/>
</dbReference>
<accession>A0A9C7QQN9</accession>
<sequence>MTPPKSCYLLDAANIEARIDELCDVLTDCVTHGASVSFLLPFEQSKARAFWHGVAQSVERGERLLLAVDNASGVLVGTVQLILQQPENQPHRADVAKLLVHSRARRQGLARQLMMTLEAYAAERQKTQLVLDTATGSDAELFYHSCGWLKAGEIPDYALMPDGKLTSTTLFYKSL</sequence>
<dbReference type="SUPFAM" id="SSF55729">
    <property type="entry name" value="Acyl-CoA N-acyltransferases (Nat)"/>
    <property type="match status" value="1"/>
</dbReference>
<dbReference type="InterPro" id="IPR050832">
    <property type="entry name" value="Bact_Acetyltransf"/>
</dbReference>
<reference evidence="4" key="1">
    <citation type="journal article" date="2018" name="Genome Biol.">
        <title>SKESA: strategic k-mer extension for scrupulous assemblies.</title>
        <authorList>
            <person name="Souvorov A."/>
            <person name="Agarwala R."/>
            <person name="Lipman D.J."/>
        </authorList>
    </citation>
    <scope>NUCLEOTIDE SEQUENCE</scope>
    <source>
        <strain evidence="4">CAV1698</strain>
    </source>
</reference>
<dbReference type="Pfam" id="PF00583">
    <property type="entry name" value="Acetyltransf_1"/>
    <property type="match status" value="1"/>
</dbReference>
<evidence type="ECO:0000256" key="1">
    <source>
        <dbReference type="ARBA" id="ARBA00022679"/>
    </source>
</evidence>